<name>A0A4C1YMQ6_EUMVA</name>
<evidence type="ECO:0000256" key="1">
    <source>
        <dbReference type="SAM" id="MobiDB-lite"/>
    </source>
</evidence>
<feature type="compositionally biased region" description="Pro residues" evidence="1">
    <location>
        <begin position="114"/>
        <end position="123"/>
    </location>
</feature>
<dbReference type="AlphaFoldDB" id="A0A4C1YMQ6"/>
<organism evidence="2 3">
    <name type="scientific">Eumeta variegata</name>
    <name type="common">Bagworm moth</name>
    <name type="synonym">Eumeta japonica</name>
    <dbReference type="NCBI Taxonomy" id="151549"/>
    <lineage>
        <taxon>Eukaryota</taxon>
        <taxon>Metazoa</taxon>
        <taxon>Ecdysozoa</taxon>
        <taxon>Arthropoda</taxon>
        <taxon>Hexapoda</taxon>
        <taxon>Insecta</taxon>
        <taxon>Pterygota</taxon>
        <taxon>Neoptera</taxon>
        <taxon>Endopterygota</taxon>
        <taxon>Lepidoptera</taxon>
        <taxon>Glossata</taxon>
        <taxon>Ditrysia</taxon>
        <taxon>Tineoidea</taxon>
        <taxon>Psychidae</taxon>
        <taxon>Oiketicinae</taxon>
        <taxon>Eumeta</taxon>
    </lineage>
</organism>
<comment type="caution">
    <text evidence="2">The sequence shown here is derived from an EMBL/GenBank/DDBJ whole genome shotgun (WGS) entry which is preliminary data.</text>
</comment>
<feature type="region of interest" description="Disordered" evidence="1">
    <location>
        <begin position="113"/>
        <end position="145"/>
    </location>
</feature>
<keyword evidence="3" id="KW-1185">Reference proteome</keyword>
<proteinExistence type="predicted"/>
<sequence>MQHATHCRPSDLFFHYESLSSELNIDSRELTYLTPKQVLVMKRMSLPSETCYLRLKKIRVTLKSRLEKFHFRKKRSLTAVLNSERATCHTESSKVLPIQFPHCGSECRRIKNPPLAPTLPPSPRAATTPRPLHLTAGPLPPGEKRGRNKIRLIALFSRLRADVTSSCFTWLRVRLQARPRQIRPVCYRKASATRLFFLVSEGSFERPVFHDECAGADCPRMRFEFPNYKPARIRCAYIDTWAANKNRIDSLFDF</sequence>
<dbReference type="Proteomes" id="UP000299102">
    <property type="component" value="Unassembled WGS sequence"/>
</dbReference>
<accession>A0A4C1YMQ6</accession>
<reference evidence="2 3" key="1">
    <citation type="journal article" date="2019" name="Commun. Biol.">
        <title>The bagworm genome reveals a unique fibroin gene that provides high tensile strength.</title>
        <authorList>
            <person name="Kono N."/>
            <person name="Nakamura H."/>
            <person name="Ohtoshi R."/>
            <person name="Tomita M."/>
            <person name="Numata K."/>
            <person name="Arakawa K."/>
        </authorList>
    </citation>
    <scope>NUCLEOTIDE SEQUENCE [LARGE SCALE GENOMIC DNA]</scope>
</reference>
<protein>
    <submittedName>
        <fullName evidence="2">Uncharacterized protein</fullName>
    </submittedName>
</protein>
<evidence type="ECO:0000313" key="2">
    <source>
        <dbReference type="EMBL" id="GBP77721.1"/>
    </source>
</evidence>
<evidence type="ECO:0000313" key="3">
    <source>
        <dbReference type="Proteomes" id="UP000299102"/>
    </source>
</evidence>
<dbReference type="EMBL" id="BGZK01001344">
    <property type="protein sequence ID" value="GBP77721.1"/>
    <property type="molecule type" value="Genomic_DNA"/>
</dbReference>
<gene>
    <name evidence="2" type="ORF">EVAR_55385_1</name>
</gene>